<comment type="caution">
    <text evidence="1">The sequence shown here is derived from an EMBL/GenBank/DDBJ whole genome shotgun (WGS) entry which is preliminary data.</text>
</comment>
<reference evidence="1" key="1">
    <citation type="submission" date="2013-07" db="EMBL/GenBank/DDBJ databases">
        <title>Sub-species coevolution in mutualistic symbiosis.</title>
        <authorList>
            <person name="Murfin K."/>
            <person name="Klassen J."/>
            <person name="Lee M."/>
            <person name="Forst S."/>
            <person name="Stock P."/>
            <person name="Goodrich-Blair H."/>
        </authorList>
    </citation>
    <scope>NUCLEOTIDE SEQUENCE [LARGE SCALE GENOMIC DNA]</scope>
    <source>
        <strain evidence="1">Feltiae Moldova</strain>
    </source>
</reference>
<proteinExistence type="predicted"/>
<protein>
    <submittedName>
        <fullName evidence="1">HicA protein</fullName>
    </submittedName>
</protein>
<evidence type="ECO:0000313" key="2">
    <source>
        <dbReference type="Proteomes" id="UP000028487"/>
    </source>
</evidence>
<dbReference type="EMBL" id="CBSV010000245">
    <property type="protein sequence ID" value="CDH03319.1"/>
    <property type="molecule type" value="Genomic_DNA"/>
</dbReference>
<dbReference type="HOGENOM" id="CLU_3142298_0_0_6"/>
<evidence type="ECO:0000313" key="1">
    <source>
        <dbReference type="EMBL" id="CDH03319.1"/>
    </source>
</evidence>
<name>A0A077NXU2_XENBV</name>
<accession>A0A077NXU2</accession>
<gene>
    <name evidence="1" type="ORF">XBFM1_710018</name>
</gene>
<sequence>MPNTLERRKIEALFIALDAIVSEGNNVSILTINRRYDFIRFSRTAIKCY</sequence>
<dbReference type="AlphaFoldDB" id="A0A077NXU2"/>
<dbReference type="Proteomes" id="UP000028487">
    <property type="component" value="Unassembled WGS sequence"/>
</dbReference>
<organism evidence="1 2">
    <name type="scientific">Xenorhabdus bovienii str. feltiae Moldova</name>
    <dbReference type="NCBI Taxonomy" id="1398200"/>
    <lineage>
        <taxon>Bacteria</taxon>
        <taxon>Pseudomonadati</taxon>
        <taxon>Pseudomonadota</taxon>
        <taxon>Gammaproteobacteria</taxon>
        <taxon>Enterobacterales</taxon>
        <taxon>Morganellaceae</taxon>
        <taxon>Xenorhabdus</taxon>
    </lineage>
</organism>